<dbReference type="CDD" id="cd01823">
    <property type="entry name" value="SEST_like"/>
    <property type="match status" value="1"/>
</dbReference>
<evidence type="ECO:0000259" key="2">
    <source>
        <dbReference type="Pfam" id="PF13472"/>
    </source>
</evidence>
<accession>A0ABS4Z5I5</accession>
<dbReference type="Pfam" id="PF13472">
    <property type="entry name" value="Lipase_GDSL_2"/>
    <property type="match status" value="1"/>
</dbReference>
<dbReference type="Gene3D" id="3.40.50.1110">
    <property type="entry name" value="SGNH hydrolase"/>
    <property type="match status" value="1"/>
</dbReference>
<dbReference type="PANTHER" id="PTHR37981">
    <property type="entry name" value="LIPASE 2"/>
    <property type="match status" value="1"/>
</dbReference>
<dbReference type="RefSeq" id="WP_210053827.1">
    <property type="nucleotide sequence ID" value="NZ_BAAAMH010000012.1"/>
</dbReference>
<name>A0ABS4Z5I5_9ACTN</name>
<dbReference type="InterPro" id="IPR037460">
    <property type="entry name" value="SEST-like"/>
</dbReference>
<feature type="signal peptide" evidence="1">
    <location>
        <begin position="1"/>
        <end position="44"/>
    </location>
</feature>
<gene>
    <name evidence="3" type="ORF">JOF54_001161</name>
</gene>
<organism evidence="3 4">
    <name type="scientific">Microlunatus capsulatus</name>
    <dbReference type="NCBI Taxonomy" id="99117"/>
    <lineage>
        <taxon>Bacteria</taxon>
        <taxon>Bacillati</taxon>
        <taxon>Actinomycetota</taxon>
        <taxon>Actinomycetes</taxon>
        <taxon>Propionibacteriales</taxon>
        <taxon>Propionibacteriaceae</taxon>
        <taxon>Microlunatus</taxon>
    </lineage>
</organism>
<dbReference type="Proteomes" id="UP000758168">
    <property type="component" value="Unassembled WGS sequence"/>
</dbReference>
<evidence type="ECO:0000256" key="1">
    <source>
        <dbReference type="SAM" id="SignalP"/>
    </source>
</evidence>
<feature type="chain" id="PRO_5047212243" evidence="1">
    <location>
        <begin position="45"/>
        <end position="345"/>
    </location>
</feature>
<keyword evidence="1" id="KW-0732">Signal</keyword>
<dbReference type="SUPFAM" id="SSF52266">
    <property type="entry name" value="SGNH hydrolase"/>
    <property type="match status" value="1"/>
</dbReference>
<keyword evidence="4" id="KW-1185">Reference proteome</keyword>
<reference evidence="3 4" key="1">
    <citation type="submission" date="2021-03" db="EMBL/GenBank/DDBJ databases">
        <title>Sequencing the genomes of 1000 actinobacteria strains.</title>
        <authorList>
            <person name="Klenk H.-P."/>
        </authorList>
    </citation>
    <scope>NUCLEOTIDE SEQUENCE [LARGE SCALE GENOMIC DNA]</scope>
    <source>
        <strain evidence="3 4">DSM 12936</strain>
    </source>
</reference>
<dbReference type="InterPro" id="IPR013830">
    <property type="entry name" value="SGNH_hydro"/>
</dbReference>
<evidence type="ECO:0000313" key="3">
    <source>
        <dbReference type="EMBL" id="MBP2416239.1"/>
    </source>
</evidence>
<dbReference type="InterPro" id="IPR036514">
    <property type="entry name" value="SGNH_hydro_sf"/>
</dbReference>
<dbReference type="PANTHER" id="PTHR37981:SF1">
    <property type="entry name" value="SGNH HYDROLASE-TYPE ESTERASE DOMAIN-CONTAINING PROTEIN"/>
    <property type="match status" value="1"/>
</dbReference>
<comment type="caution">
    <text evidence="3">The sequence shown here is derived from an EMBL/GenBank/DDBJ whole genome shotgun (WGS) entry which is preliminary data.</text>
</comment>
<proteinExistence type="predicted"/>
<evidence type="ECO:0000313" key="4">
    <source>
        <dbReference type="Proteomes" id="UP000758168"/>
    </source>
</evidence>
<dbReference type="EMBL" id="JAGIOB010000001">
    <property type="protein sequence ID" value="MBP2416239.1"/>
    <property type="molecule type" value="Genomic_DNA"/>
</dbReference>
<feature type="domain" description="SGNH hydrolase-type esterase" evidence="2">
    <location>
        <begin position="53"/>
        <end position="330"/>
    </location>
</feature>
<sequence>MPLRAPAPLPGPLPAPRPGRLRLVVATVALALAGSTLLAGPAQAAPAGGRTVALGDSFASGEGLAPYRAGTDTATTTCHRSPRAYPELLDEGRHPAVSSVRSVACSGALTGDVVADLRPGDDVAAQTAALSRRTRTVTLTVGGNDILFAPVLATCTYTPVPALQGVVLGRPGCREKLEPLVAGATAGLAGKVPTGPGRVSLATVLAEVHRKAPRAKVYVTGYPRLFGLTGFDAYGCRVGSVAGAPLYVSSADVRWVRAKADGLNAALRAGVAQARSLGVPATYVDVADAFTSHNVCGSGTPWLNGVLLAPTAPPSLDPATFHPNAAGQKAYAKAVTAAVQARPRT</sequence>
<protein>
    <submittedName>
        <fullName evidence="3">Lysophospholipase L1-like esterase</fullName>
    </submittedName>
</protein>